<gene>
    <name evidence="9" type="primary">pus1</name>
    <name evidence="9" type="ORF">DDB_G0290987</name>
</gene>
<proteinExistence type="inferred from homology"/>
<evidence type="ECO:0000256" key="7">
    <source>
        <dbReference type="SAM" id="MobiDB-lite"/>
    </source>
</evidence>
<dbReference type="Gene3D" id="3.30.70.660">
    <property type="entry name" value="Pseudouridine synthase I, catalytic domain, C-terminal subdomain"/>
    <property type="match status" value="1"/>
</dbReference>
<dbReference type="STRING" id="44689.Q54FA0"/>
<reference evidence="9 10" key="1">
    <citation type="journal article" date="2005" name="Nature">
        <title>The genome of the social amoeba Dictyostelium discoideum.</title>
        <authorList>
            <consortium name="The Dictyostelium discoideum Sequencing Consortium"/>
            <person name="Eichinger L."/>
            <person name="Pachebat J.A."/>
            <person name="Glockner G."/>
            <person name="Rajandream M.A."/>
            <person name="Sucgang R."/>
            <person name="Berriman M."/>
            <person name="Song J."/>
            <person name="Olsen R."/>
            <person name="Szafranski K."/>
            <person name="Xu Q."/>
            <person name="Tunggal B."/>
            <person name="Kummerfeld S."/>
            <person name="Madera M."/>
            <person name="Konfortov B.A."/>
            <person name="Rivero F."/>
            <person name="Bankier A.T."/>
            <person name="Lehmann R."/>
            <person name="Hamlin N."/>
            <person name="Davies R."/>
            <person name="Gaudet P."/>
            <person name="Fey P."/>
            <person name="Pilcher K."/>
            <person name="Chen G."/>
            <person name="Saunders D."/>
            <person name="Sodergren E."/>
            <person name="Davis P."/>
            <person name="Kerhornou A."/>
            <person name="Nie X."/>
            <person name="Hall N."/>
            <person name="Anjard C."/>
            <person name="Hemphill L."/>
            <person name="Bason N."/>
            <person name="Farbrother P."/>
            <person name="Desany B."/>
            <person name="Just E."/>
            <person name="Morio T."/>
            <person name="Rost R."/>
            <person name="Churcher C."/>
            <person name="Cooper J."/>
            <person name="Haydock S."/>
            <person name="van Driessche N."/>
            <person name="Cronin A."/>
            <person name="Goodhead I."/>
            <person name="Muzny D."/>
            <person name="Mourier T."/>
            <person name="Pain A."/>
            <person name="Lu M."/>
            <person name="Harper D."/>
            <person name="Lindsay R."/>
            <person name="Hauser H."/>
            <person name="James K."/>
            <person name="Quiles M."/>
            <person name="Madan Babu M."/>
            <person name="Saito T."/>
            <person name="Buchrieser C."/>
            <person name="Wardroper A."/>
            <person name="Felder M."/>
            <person name="Thangavelu M."/>
            <person name="Johnson D."/>
            <person name="Knights A."/>
            <person name="Loulseged H."/>
            <person name="Mungall K."/>
            <person name="Oliver K."/>
            <person name="Price C."/>
            <person name="Quail M.A."/>
            <person name="Urushihara H."/>
            <person name="Hernandez J."/>
            <person name="Rabbinowitsch E."/>
            <person name="Steffen D."/>
            <person name="Sanders M."/>
            <person name="Ma J."/>
            <person name="Kohara Y."/>
            <person name="Sharp S."/>
            <person name="Simmonds M."/>
            <person name="Spiegler S."/>
            <person name="Tivey A."/>
            <person name="Sugano S."/>
            <person name="White B."/>
            <person name="Walker D."/>
            <person name="Woodward J."/>
            <person name="Winckler T."/>
            <person name="Tanaka Y."/>
            <person name="Shaulsky G."/>
            <person name="Schleicher M."/>
            <person name="Weinstock G."/>
            <person name="Rosenthal A."/>
            <person name="Cox E.C."/>
            <person name="Chisholm R.L."/>
            <person name="Gibbs R."/>
            <person name="Loomis W.F."/>
            <person name="Platzer M."/>
            <person name="Kay R.R."/>
            <person name="Williams J."/>
            <person name="Dear P.H."/>
            <person name="Noegel A.A."/>
            <person name="Barrell B."/>
            <person name="Kuspa A."/>
        </authorList>
    </citation>
    <scope>NUCLEOTIDE SEQUENCE [LARGE SCALE GENOMIC DNA]</scope>
    <source>
        <strain evidence="9 10">AX4</strain>
    </source>
</reference>
<dbReference type="PANTHER" id="PTHR11142">
    <property type="entry name" value="PSEUDOURIDYLATE SYNTHASE"/>
    <property type="match status" value="1"/>
</dbReference>
<dbReference type="GO" id="GO:0005634">
    <property type="term" value="C:nucleus"/>
    <property type="evidence" value="ECO:0000318"/>
    <property type="project" value="GO_Central"/>
</dbReference>
<dbReference type="InterPro" id="IPR020095">
    <property type="entry name" value="PsdUridine_synth_TruA_C"/>
</dbReference>
<dbReference type="GO" id="GO:0009982">
    <property type="term" value="F:pseudouridine synthase activity"/>
    <property type="evidence" value="ECO:0000318"/>
    <property type="project" value="GO_Central"/>
</dbReference>
<evidence type="ECO:0000313" key="9">
    <source>
        <dbReference type="EMBL" id="EAL61924.1"/>
    </source>
</evidence>
<dbReference type="InterPro" id="IPR020097">
    <property type="entry name" value="PsdUridine_synth_TruA_a/b_dom"/>
</dbReference>
<feature type="compositionally biased region" description="Low complexity" evidence="7">
    <location>
        <begin position="560"/>
        <end position="585"/>
    </location>
</feature>
<dbReference type="NCBIfam" id="TIGR00071">
    <property type="entry name" value="hisT_truA"/>
    <property type="match status" value="1"/>
</dbReference>
<dbReference type="AlphaFoldDB" id="Q54FA0"/>
<dbReference type="InterPro" id="IPR001406">
    <property type="entry name" value="PsdUridine_synth_TruA"/>
</dbReference>
<dbReference type="PANTHER" id="PTHR11142:SF4">
    <property type="entry name" value="PSEUDOURIDYLATE SYNTHASE 1 HOMOLOG"/>
    <property type="match status" value="1"/>
</dbReference>
<dbReference type="OMA" id="WEWIPVT"/>
<feature type="compositionally biased region" description="Basic and acidic residues" evidence="7">
    <location>
        <begin position="586"/>
        <end position="596"/>
    </location>
</feature>
<keyword evidence="3" id="KW-0413">Isomerase</keyword>
<dbReference type="Proteomes" id="UP000002195">
    <property type="component" value="Unassembled WGS sequence"/>
</dbReference>
<dbReference type="dictyBase" id="DDB_G0290987">
    <property type="gene designation" value="pus1"/>
</dbReference>
<dbReference type="VEuPathDB" id="AmoebaDB:DDB_G0290987"/>
<feature type="compositionally biased region" description="Low complexity" evidence="7">
    <location>
        <begin position="48"/>
        <end position="71"/>
    </location>
</feature>
<dbReference type="GlyGen" id="Q54FA0">
    <property type="glycosylation" value="1 site"/>
</dbReference>
<dbReference type="GO" id="GO:1990481">
    <property type="term" value="P:mRNA pseudouridine synthesis"/>
    <property type="evidence" value="ECO:0000318"/>
    <property type="project" value="GO_Central"/>
</dbReference>
<evidence type="ECO:0000256" key="6">
    <source>
        <dbReference type="PIRSR" id="PIRSR641708-2"/>
    </source>
</evidence>
<protein>
    <submittedName>
        <fullName evidence="9">tRNA pseudouridylate synthase</fullName>
    </submittedName>
</protein>
<dbReference type="FunCoup" id="Q54FA0">
    <property type="interactions" value="661"/>
</dbReference>
<dbReference type="FunFam" id="3.30.70.580:FF:000002">
    <property type="entry name" value="tRNA pseudouridine synthase"/>
    <property type="match status" value="1"/>
</dbReference>
<dbReference type="GO" id="GO:0003723">
    <property type="term" value="F:RNA binding"/>
    <property type="evidence" value="ECO:0007669"/>
    <property type="project" value="InterPro"/>
</dbReference>
<evidence type="ECO:0000256" key="1">
    <source>
        <dbReference type="ARBA" id="ARBA00009375"/>
    </source>
</evidence>
<dbReference type="GeneID" id="8627937"/>
<dbReference type="PhylomeDB" id="Q54FA0"/>
<dbReference type="InterPro" id="IPR041708">
    <property type="entry name" value="PUS1/PUS2-like"/>
</dbReference>
<accession>Q54FA0</accession>
<feature type="region of interest" description="Disordered" evidence="7">
    <location>
        <begin position="1"/>
        <end position="122"/>
    </location>
</feature>
<dbReference type="Pfam" id="PF01416">
    <property type="entry name" value="PseudoU_synth_1"/>
    <property type="match status" value="1"/>
</dbReference>
<evidence type="ECO:0000313" key="10">
    <source>
        <dbReference type="Proteomes" id="UP000002195"/>
    </source>
</evidence>
<keyword evidence="2" id="KW-0819">tRNA processing</keyword>
<feature type="active site" description="Nucleophile" evidence="5">
    <location>
        <position position="199"/>
    </location>
</feature>
<dbReference type="CDD" id="cd02568">
    <property type="entry name" value="PseudoU_synth_PUS1_PUS2"/>
    <property type="match status" value="1"/>
</dbReference>
<comment type="catalytic activity">
    <reaction evidence="4">
        <text>a uridine in tRNA = a pseudouridine in tRNA</text>
        <dbReference type="Rhea" id="RHEA:54572"/>
        <dbReference type="Rhea" id="RHEA-COMP:13339"/>
        <dbReference type="Rhea" id="RHEA-COMP:13934"/>
        <dbReference type="ChEBI" id="CHEBI:65314"/>
        <dbReference type="ChEBI" id="CHEBI:65315"/>
    </reaction>
</comment>
<dbReference type="RefSeq" id="XP_635437.1">
    <property type="nucleotide sequence ID" value="XM_630345.1"/>
</dbReference>
<evidence type="ECO:0000256" key="4">
    <source>
        <dbReference type="ARBA" id="ARBA00036943"/>
    </source>
</evidence>
<feature type="binding site" evidence="6">
    <location>
        <position position="258"/>
    </location>
    <ligand>
        <name>substrate</name>
    </ligand>
</feature>
<feature type="compositionally biased region" description="Basic and acidic residues" evidence="7">
    <location>
        <begin position="1"/>
        <end position="12"/>
    </location>
</feature>
<dbReference type="GO" id="GO:0031119">
    <property type="term" value="P:tRNA pseudouridine synthesis"/>
    <property type="evidence" value="ECO:0000318"/>
    <property type="project" value="GO_Central"/>
</dbReference>
<organism evidence="9 10">
    <name type="scientific">Dictyostelium discoideum</name>
    <name type="common">Social amoeba</name>
    <dbReference type="NCBI Taxonomy" id="44689"/>
    <lineage>
        <taxon>Eukaryota</taxon>
        <taxon>Amoebozoa</taxon>
        <taxon>Evosea</taxon>
        <taxon>Eumycetozoa</taxon>
        <taxon>Dictyostelia</taxon>
        <taxon>Dictyosteliales</taxon>
        <taxon>Dictyosteliaceae</taxon>
        <taxon>Dictyostelium</taxon>
    </lineage>
</organism>
<comment type="caution">
    <text evidence="9">The sequence shown here is derived from an EMBL/GenBank/DDBJ whole genome shotgun (WGS) entry which is preliminary data.</text>
</comment>
<dbReference type="EMBL" id="AAFI02000174">
    <property type="protein sequence ID" value="EAL61924.1"/>
    <property type="molecule type" value="Genomic_DNA"/>
</dbReference>
<feature type="region of interest" description="Disordered" evidence="7">
    <location>
        <begin position="560"/>
        <end position="596"/>
    </location>
</feature>
<evidence type="ECO:0000256" key="3">
    <source>
        <dbReference type="ARBA" id="ARBA00023235"/>
    </source>
</evidence>
<dbReference type="SMR" id="Q54FA0"/>
<dbReference type="HOGENOM" id="CLU_458165_0_0_1"/>
<dbReference type="InterPro" id="IPR020094">
    <property type="entry name" value="TruA/RsuA/RluB/E/F_N"/>
</dbReference>
<dbReference type="eggNOG" id="KOG2553">
    <property type="taxonomic scope" value="Eukaryota"/>
</dbReference>
<dbReference type="KEGG" id="ddi:DDB_G0290987"/>
<keyword evidence="10" id="KW-1185">Reference proteome</keyword>
<dbReference type="PaxDb" id="44689-DDB0231224"/>
<dbReference type="SUPFAM" id="SSF55120">
    <property type="entry name" value="Pseudouridine synthase"/>
    <property type="match status" value="1"/>
</dbReference>
<dbReference type="FunFam" id="3.30.70.660:FF:000055">
    <property type="entry name" value="tRNA pseudouridine synthase"/>
    <property type="match status" value="1"/>
</dbReference>
<feature type="domain" description="Pseudouridine synthase I TruA alpha/beta" evidence="8">
    <location>
        <begin position="311"/>
        <end position="426"/>
    </location>
</feature>
<feature type="compositionally biased region" description="Acidic residues" evidence="7">
    <location>
        <begin position="72"/>
        <end position="85"/>
    </location>
</feature>
<dbReference type="InParanoid" id="Q54FA0"/>
<comment type="similarity">
    <text evidence="1">Belongs to the tRNA pseudouridine synthase TruA family.</text>
</comment>
<dbReference type="Gene3D" id="3.30.70.580">
    <property type="entry name" value="Pseudouridine synthase I, catalytic domain, N-terminal subdomain"/>
    <property type="match status" value="1"/>
</dbReference>
<name>Q54FA0_DICDI</name>
<evidence type="ECO:0000256" key="2">
    <source>
        <dbReference type="ARBA" id="ARBA00022694"/>
    </source>
</evidence>
<evidence type="ECO:0000259" key="8">
    <source>
        <dbReference type="Pfam" id="PF01416"/>
    </source>
</evidence>
<feature type="region of interest" description="Disordered" evidence="7">
    <location>
        <begin position="486"/>
        <end position="514"/>
    </location>
</feature>
<sequence length="596" mass="68089">MEQVKEEVKDIEISENIENTNKRSLETNDDNVESVNKKLKTDDETETKTQTIISESSSSSEQPKQQQQQQQQDEDEDEADEDELDKFEKESESTSTTTTTTENKRKPNQPPPVRPPKLSKEELIELQNKTKITTDESRKKKVAIILGYSGTNYAGMQKNPGLKTVEEELEHALFRTGGISPDNMYYQQKVDWIRCARTDKGVSAIRNVVSLKMEMGPPDFEGMKIALNKELPKDITVFHIMRVNNSFHAKNAVDARSYIYVTPTHVFEPKFSKKNKSIVEEAANGGENNTQPPWKFTSDTLSILNKVLSFYLGNHRFHNYTSRKESNDVSVFRKIHSFVCSEPFVLEGVEMVSINVVGESFMLHQIRKMIGCLISFIRKGMFEDCETRDQAFDQIKAYINSTFEHTPLNLPMAPGAGLLLDYCIFNEWNKNNSSIHGELKIESDQVEEFKKTIYREIALLESTKKEFKNWIEKNLDPYPLPYNLMDEIIKNPPQPPPKKIRPPSTNPSRMSKRERRELKIQSKKFERDPQNQNVRQELTVNQQLAQQKKINDDAAIAASASTTTTTATATTTNTTTTPTTTTTTSEDVKIESNTEK</sequence>
<evidence type="ECO:0000256" key="5">
    <source>
        <dbReference type="PIRSR" id="PIRSR641708-1"/>
    </source>
</evidence>
<dbReference type="InterPro" id="IPR020103">
    <property type="entry name" value="PsdUridine_synth_cat_dom_sf"/>
</dbReference>